<evidence type="ECO:0000313" key="2">
    <source>
        <dbReference type="EMBL" id="MDG4975672.1"/>
    </source>
</evidence>
<dbReference type="GO" id="GO:0003677">
    <property type="term" value="F:DNA binding"/>
    <property type="evidence" value="ECO:0007669"/>
    <property type="project" value="InterPro"/>
</dbReference>
<evidence type="ECO:0000313" key="3">
    <source>
        <dbReference type="Proteomes" id="UP001152598"/>
    </source>
</evidence>
<gene>
    <name evidence="2" type="ORF">OGZ50_02840</name>
</gene>
<sequence length="310" mass="36036">MIGSKLKKYRQNLKVTGETLANLAGIKRSWLSQIENEKKYPPVDTFMNLINAIAKISPITQENSKIILNEDNYREFINLTTFSPFYFNKHTNKYVYDFEAEGGYPDISTVVNIALLGNKNLQDSSGNYIVAFQTKGSHKTYSSDEDRHLYIKNSTAQNMEIELDEELRYFFFGEWKSYIHFSTEDNNGQNIFVYDLEFVRLSLYEWWYDHILQDFYDAFNTDIEISNEEMTIFGALMSLANSDGTFTPYSSEDITNIPKSLLNEKTVTFDVSYIKDKNLKLTLDGKLLSNSEIEMLDVSLSAIRYKREQK</sequence>
<dbReference type="InterPro" id="IPR001387">
    <property type="entry name" value="Cro/C1-type_HTH"/>
</dbReference>
<dbReference type="RefSeq" id="WP_278200953.1">
    <property type="nucleotide sequence ID" value="NZ_JAOWLT010000004.1"/>
</dbReference>
<dbReference type="AlphaFoldDB" id="A0AAP3YZN5"/>
<proteinExistence type="predicted"/>
<evidence type="ECO:0000259" key="1">
    <source>
        <dbReference type="PROSITE" id="PS50943"/>
    </source>
</evidence>
<dbReference type="SMART" id="SM00530">
    <property type="entry name" value="HTH_XRE"/>
    <property type="match status" value="1"/>
</dbReference>
<dbReference type="Gene3D" id="1.10.260.40">
    <property type="entry name" value="lambda repressor-like DNA-binding domains"/>
    <property type="match status" value="1"/>
</dbReference>
<reference evidence="2" key="2">
    <citation type="journal article" date="2023" name="Food Microbiol.">
        <title>Evaluation of the fermentation potential of lactic acid bacteria isolated from herbs, fruits and vegetables as starter cultures in nut-based milk alternatives.</title>
        <authorList>
            <person name="Huang W."/>
            <person name="Dong A."/>
            <person name="Pham H.T."/>
            <person name="Zhou C."/>
            <person name="Huo Z."/>
            <person name="Watjen A.P."/>
            <person name="Prakash S."/>
            <person name="Bang-Berthelsen C.H."/>
            <person name="Turner M.S."/>
        </authorList>
    </citation>
    <scope>NUCLEOTIDE SEQUENCE</scope>
    <source>
        <strain evidence="2">54</strain>
    </source>
</reference>
<dbReference type="PROSITE" id="PS50943">
    <property type="entry name" value="HTH_CROC1"/>
    <property type="match status" value="1"/>
</dbReference>
<dbReference type="Pfam" id="PF12844">
    <property type="entry name" value="HTH_19"/>
    <property type="match status" value="1"/>
</dbReference>
<feature type="domain" description="HTH cro/C1-type" evidence="1">
    <location>
        <begin position="6"/>
        <end position="59"/>
    </location>
</feature>
<name>A0AAP3YZN5_9LACT</name>
<dbReference type="EMBL" id="JAOWLV010000002">
    <property type="protein sequence ID" value="MDG4975672.1"/>
    <property type="molecule type" value="Genomic_DNA"/>
</dbReference>
<dbReference type="Proteomes" id="UP001152598">
    <property type="component" value="Unassembled WGS sequence"/>
</dbReference>
<reference evidence="2" key="1">
    <citation type="submission" date="2022-10" db="EMBL/GenBank/DDBJ databases">
        <authorList>
            <person name="Turner M.S."/>
            <person name="Huang W."/>
        </authorList>
    </citation>
    <scope>NUCLEOTIDE SEQUENCE</scope>
    <source>
        <strain evidence="2">54</strain>
    </source>
</reference>
<accession>A0AAP3YZN5</accession>
<protein>
    <submittedName>
        <fullName evidence="2">Helix-turn-helix domain-containing protein</fullName>
    </submittedName>
</protein>
<dbReference type="SUPFAM" id="SSF47413">
    <property type="entry name" value="lambda repressor-like DNA-binding domains"/>
    <property type="match status" value="1"/>
</dbReference>
<dbReference type="InterPro" id="IPR010982">
    <property type="entry name" value="Lambda_DNA-bd_dom_sf"/>
</dbReference>
<dbReference type="CDD" id="cd00093">
    <property type="entry name" value="HTH_XRE"/>
    <property type="match status" value="1"/>
</dbReference>
<organism evidence="2 3">
    <name type="scientific">Lactococcus lactis</name>
    <dbReference type="NCBI Taxonomy" id="1358"/>
    <lineage>
        <taxon>Bacteria</taxon>
        <taxon>Bacillati</taxon>
        <taxon>Bacillota</taxon>
        <taxon>Bacilli</taxon>
        <taxon>Lactobacillales</taxon>
        <taxon>Streptococcaceae</taxon>
        <taxon>Lactococcus</taxon>
    </lineage>
</organism>
<comment type="caution">
    <text evidence="2">The sequence shown here is derived from an EMBL/GenBank/DDBJ whole genome shotgun (WGS) entry which is preliminary data.</text>
</comment>